<comment type="caution">
    <text evidence="1">The sequence shown here is derived from an EMBL/GenBank/DDBJ whole genome shotgun (WGS) entry which is preliminary data.</text>
</comment>
<accession>A0A506V9M2</accession>
<dbReference type="Proteomes" id="UP000319523">
    <property type="component" value="Unassembled WGS sequence"/>
</dbReference>
<dbReference type="OrthoDB" id="6623852at2"/>
<evidence type="ECO:0000313" key="2">
    <source>
        <dbReference type="Proteomes" id="UP000319523"/>
    </source>
</evidence>
<dbReference type="EMBL" id="VHQI01000005">
    <property type="protein sequence ID" value="TPW42427.1"/>
    <property type="molecule type" value="Genomic_DNA"/>
</dbReference>
<organism evidence="1 2">
    <name type="scientific">Mixta tenebrionis</name>
    <dbReference type="NCBI Taxonomy" id="2562439"/>
    <lineage>
        <taxon>Bacteria</taxon>
        <taxon>Pseudomonadati</taxon>
        <taxon>Pseudomonadota</taxon>
        <taxon>Gammaproteobacteria</taxon>
        <taxon>Enterobacterales</taxon>
        <taxon>Erwiniaceae</taxon>
        <taxon>Mixta</taxon>
    </lineage>
</organism>
<evidence type="ECO:0000313" key="1">
    <source>
        <dbReference type="EMBL" id="TPW42427.1"/>
    </source>
</evidence>
<name>A0A506V9M2_9GAMM</name>
<sequence>MPKSLYARCIRRWKVEFKGRCDSKYSPYWRKRDLRGYIRECALTTAESMVDRLAYNNAMHDFFAENGDDSGWSPEFSVWYDSGRRKKYLKEALEYLNEEATNDEIDEEIDNELEAWND</sequence>
<reference evidence="1 2" key="1">
    <citation type="submission" date="2019-06" db="EMBL/GenBank/DDBJ databases">
        <authorList>
            <person name="Yang Y."/>
        </authorList>
    </citation>
    <scope>NUCLEOTIDE SEQUENCE [LARGE SCALE GENOMIC DNA]</scope>
    <source>
        <strain evidence="1 2">BIT-26</strain>
    </source>
</reference>
<dbReference type="RefSeq" id="WP_141176117.1">
    <property type="nucleotide sequence ID" value="NZ_JBHUFX010000003.1"/>
</dbReference>
<proteinExistence type="predicted"/>
<gene>
    <name evidence="1" type="ORF">FKM52_10380</name>
</gene>
<protein>
    <submittedName>
        <fullName evidence="1">Uncharacterized protein</fullName>
    </submittedName>
</protein>
<keyword evidence="2" id="KW-1185">Reference proteome</keyword>
<dbReference type="AlphaFoldDB" id="A0A506V9M2"/>